<comment type="caution">
    <text evidence="1">The sequence shown here is derived from an EMBL/GenBank/DDBJ whole genome shotgun (WGS) entry which is preliminary data.</text>
</comment>
<evidence type="ECO:0000313" key="1">
    <source>
        <dbReference type="EMBL" id="KAG8655171.1"/>
    </source>
</evidence>
<name>A0ACB7HSN8_MANES</name>
<dbReference type="Proteomes" id="UP000091857">
    <property type="component" value="Chromosome 4"/>
</dbReference>
<gene>
    <name evidence="1" type="ORF">MANES_04G013200v8</name>
</gene>
<keyword evidence="2" id="KW-1185">Reference proteome</keyword>
<dbReference type="EMBL" id="CM004390">
    <property type="protein sequence ID" value="KAG8655171.1"/>
    <property type="molecule type" value="Genomic_DNA"/>
</dbReference>
<reference evidence="2" key="1">
    <citation type="journal article" date="2016" name="Nat. Biotechnol.">
        <title>Sequencing wild and cultivated cassava and related species reveals extensive interspecific hybridization and genetic diversity.</title>
        <authorList>
            <person name="Bredeson J.V."/>
            <person name="Lyons J.B."/>
            <person name="Prochnik S.E."/>
            <person name="Wu G.A."/>
            <person name="Ha C.M."/>
            <person name="Edsinger-Gonzales E."/>
            <person name="Grimwood J."/>
            <person name="Schmutz J."/>
            <person name="Rabbi I.Y."/>
            <person name="Egesi C."/>
            <person name="Nauluvula P."/>
            <person name="Lebot V."/>
            <person name="Ndunguru J."/>
            <person name="Mkamilo G."/>
            <person name="Bart R.S."/>
            <person name="Setter T.L."/>
            <person name="Gleadow R.M."/>
            <person name="Kulakow P."/>
            <person name="Ferguson M.E."/>
            <person name="Rounsley S."/>
            <person name="Rokhsar D.S."/>
        </authorList>
    </citation>
    <scope>NUCLEOTIDE SEQUENCE [LARGE SCALE GENOMIC DNA]</scope>
    <source>
        <strain evidence="2">cv. AM560-2</strain>
    </source>
</reference>
<accession>A0ACB7HSN8</accession>
<protein>
    <submittedName>
        <fullName evidence="1">Uncharacterized protein</fullName>
    </submittedName>
</protein>
<evidence type="ECO:0000313" key="2">
    <source>
        <dbReference type="Proteomes" id="UP000091857"/>
    </source>
</evidence>
<proteinExistence type="predicted"/>
<organism evidence="1 2">
    <name type="scientific">Manihot esculenta</name>
    <name type="common">Cassava</name>
    <name type="synonym">Jatropha manihot</name>
    <dbReference type="NCBI Taxonomy" id="3983"/>
    <lineage>
        <taxon>Eukaryota</taxon>
        <taxon>Viridiplantae</taxon>
        <taxon>Streptophyta</taxon>
        <taxon>Embryophyta</taxon>
        <taxon>Tracheophyta</taxon>
        <taxon>Spermatophyta</taxon>
        <taxon>Magnoliopsida</taxon>
        <taxon>eudicotyledons</taxon>
        <taxon>Gunneridae</taxon>
        <taxon>Pentapetalae</taxon>
        <taxon>rosids</taxon>
        <taxon>fabids</taxon>
        <taxon>Malpighiales</taxon>
        <taxon>Euphorbiaceae</taxon>
        <taxon>Crotonoideae</taxon>
        <taxon>Manihoteae</taxon>
        <taxon>Manihot</taxon>
    </lineage>
</organism>
<sequence>MEVANNPSSVVVLEVGMHCESCASKVVECARRLKGVENVTVDIDSNKLTVEGEVDPSQIQEELSRKTNKKVDVVSSHHKIDDNGAIADKNKEDKKTIREENSDVDKKQPKQALETTVVVLKLGHYCQGCRPKIRKIVQETKGVQEMALDEENETITVKGTMDVKVLLEKLNRPVQILSPKKEKYSNGGDKDSGTGNDDRKKKKGSAQENGNRDTEMKGSLLELKPIEAPAIMAVFKVPLHCDGCIGRIRKIIRKIRGVQEVRINKEKETVTVKATIDVNTLTETMKKRLKKLVEERKIVIQKEAEVVKSTSQYSFRKQDHKQEIVPSTALQLAEQQQEIIQIICVQDSNDGRDQNQSLVSSTPLQLAEQQQEIIQTICVQDSNDGRDQNQSLVSSPDAHTKLDSEIGKSTPTTEKAGWLFILASLFLEGVSAVLDQMGHLKASMVLSFVALLLCMFDLFDSARREGLIKMERRGCSPCFCSHSTNGSPTSELFMVVQCFGFTSAVWQCIFSTVQYICALRHSDNPIKMTLLPCIFLLCVLISKLIRKMEELNCQDLEMGKLEPQRSGSSRKMEKDDQTSKTMETTSEAPTHASEDAFADARELGSGHIGCSHYRRRCKIRAPCCNEIFDCVHCHNEAKNSVETSSHDQHNIPSHEVIKVICTRCHTEQDVQQNCVSCGVCMGKYFCAKCIFFDDNVSKNPYHCNECRICRDRGRENYSHCKKCGSCYPKLMEDVHQD</sequence>